<keyword evidence="2 11" id="KW-0813">Transport</keyword>
<comment type="similarity">
    <text evidence="11 12">Belongs to the TonB-dependent receptor family.</text>
</comment>
<reference evidence="16 17" key="1">
    <citation type="submission" date="2023-07" db="EMBL/GenBank/DDBJ databases">
        <title>Sorghum-associated microbial communities from plants grown in Nebraska, USA.</title>
        <authorList>
            <person name="Schachtman D."/>
        </authorList>
    </citation>
    <scope>NUCLEOTIDE SEQUENCE [LARGE SCALE GENOMIC DNA]</scope>
    <source>
        <strain evidence="16 17">4256</strain>
    </source>
</reference>
<evidence type="ECO:0000256" key="12">
    <source>
        <dbReference type="RuleBase" id="RU003357"/>
    </source>
</evidence>
<dbReference type="EMBL" id="JAVDWV010000019">
    <property type="protein sequence ID" value="MDR7156693.1"/>
    <property type="molecule type" value="Genomic_DNA"/>
</dbReference>
<evidence type="ECO:0000256" key="4">
    <source>
        <dbReference type="ARBA" id="ARBA00022496"/>
    </source>
</evidence>
<dbReference type="InterPro" id="IPR012910">
    <property type="entry name" value="Plug_dom"/>
</dbReference>
<evidence type="ECO:0000256" key="11">
    <source>
        <dbReference type="PROSITE-ProRule" id="PRU01360"/>
    </source>
</evidence>
<evidence type="ECO:0000313" key="17">
    <source>
        <dbReference type="Proteomes" id="UP001267638"/>
    </source>
</evidence>
<evidence type="ECO:0000259" key="14">
    <source>
        <dbReference type="Pfam" id="PF00593"/>
    </source>
</evidence>
<dbReference type="InterPro" id="IPR039426">
    <property type="entry name" value="TonB-dep_rcpt-like"/>
</dbReference>
<gene>
    <name evidence="16" type="ORF">J2W40_003538</name>
</gene>
<protein>
    <submittedName>
        <fullName evidence="16">Outer membrane receptor protein involved in Fe transport</fullName>
    </submittedName>
</protein>
<feature type="signal peptide" evidence="13">
    <location>
        <begin position="1"/>
        <end position="24"/>
    </location>
</feature>
<dbReference type="CDD" id="cd01347">
    <property type="entry name" value="ligand_gated_channel"/>
    <property type="match status" value="1"/>
</dbReference>
<evidence type="ECO:0000256" key="6">
    <source>
        <dbReference type="ARBA" id="ARBA00023004"/>
    </source>
</evidence>
<feature type="chain" id="PRO_5045371189" evidence="13">
    <location>
        <begin position="25"/>
        <end position="771"/>
    </location>
</feature>
<keyword evidence="3 11" id="KW-1134">Transmembrane beta strand</keyword>
<accession>A0ABU1X532</accession>
<dbReference type="PANTHER" id="PTHR32552">
    <property type="entry name" value="FERRICHROME IRON RECEPTOR-RELATED"/>
    <property type="match status" value="1"/>
</dbReference>
<dbReference type="InterPro" id="IPR036942">
    <property type="entry name" value="Beta-barrel_TonB_sf"/>
</dbReference>
<keyword evidence="17" id="KW-1185">Reference proteome</keyword>
<dbReference type="Pfam" id="PF07715">
    <property type="entry name" value="Plug"/>
    <property type="match status" value="1"/>
</dbReference>
<keyword evidence="5 11" id="KW-0812">Transmembrane</keyword>
<evidence type="ECO:0000256" key="10">
    <source>
        <dbReference type="ARBA" id="ARBA00023237"/>
    </source>
</evidence>
<evidence type="ECO:0000313" key="16">
    <source>
        <dbReference type="EMBL" id="MDR7156693.1"/>
    </source>
</evidence>
<feature type="domain" description="TonB-dependent receptor plug" evidence="15">
    <location>
        <begin position="61"/>
        <end position="167"/>
    </location>
</feature>
<comment type="caution">
    <text evidence="16">The sequence shown here is derived from an EMBL/GenBank/DDBJ whole genome shotgun (WGS) entry which is preliminary data.</text>
</comment>
<evidence type="ECO:0000256" key="3">
    <source>
        <dbReference type="ARBA" id="ARBA00022452"/>
    </source>
</evidence>
<evidence type="ECO:0000256" key="1">
    <source>
        <dbReference type="ARBA" id="ARBA00004571"/>
    </source>
</evidence>
<evidence type="ECO:0000256" key="2">
    <source>
        <dbReference type="ARBA" id="ARBA00022448"/>
    </source>
</evidence>
<dbReference type="RefSeq" id="WP_310227197.1">
    <property type="nucleotide sequence ID" value="NZ_JAVDWV010000019.1"/>
</dbReference>
<keyword evidence="7" id="KW-0406">Ion transport</keyword>
<keyword evidence="6" id="KW-0408">Iron</keyword>
<keyword evidence="4" id="KW-0410">Iron transport</keyword>
<keyword evidence="13" id="KW-0732">Signal</keyword>
<comment type="subcellular location">
    <subcellularLocation>
        <location evidence="1 11">Cell outer membrane</location>
        <topology evidence="1 11">Multi-pass membrane protein</topology>
    </subcellularLocation>
</comment>
<evidence type="ECO:0000256" key="7">
    <source>
        <dbReference type="ARBA" id="ARBA00023065"/>
    </source>
</evidence>
<dbReference type="PROSITE" id="PS52016">
    <property type="entry name" value="TONB_DEPENDENT_REC_3"/>
    <property type="match status" value="1"/>
</dbReference>
<sequence>MKMRAILMASAAISCTIGFGPSQAARAQNNATASQGPAQTASEQEVGEIIVTAQKRAQSVNDVGLSITAVSGDTLTSRGVNDPSQLAKLVSGFNYNETASGNPVYSIRGVGYQDSSVAASPAVTVYVDEVPISFSGGTLGASLDIERVEVLKGPQGTLYGGNSTGGAINYIAAKPMNTLSAGANWEFGRFTTSNLTGFVSGPVTDTLSVRLSGRWLKSGSWQKSYTRDDKIGAKDQLFGRIIADWHPTDKLKIQLNVNGWRDHSESQAGQLITQNPAVPLVPLDPVFAAYPLAPANARAADWDPTRDYQHRDSFWQVSGRINYEASDDLTLTSISAYQVYKRYSPNDFSGTSVPVLFQISSGKVKTFFQELRASMSLAETGNLTVGANYQSDSVDEQTHLFVPAGTPRIVGGTNFVNQNSQEVKAKGIFASGDLPILPELSIVGGIRYTKVNHDYSGCTRDSGDGSAAAAFTALLGGALGFTIQPGQCFTLQDNLQPGLFVSSLDQDNVSWRAGLNYKPDRDMLLYVSVSRGFKSQNYQSLAAATANTLSPVVQEKLTAYEAGFKLGLLDRRLQLNGAAFYYDYANKQIRSIRSDLVLQGVEALVNIPKSRVQGFEFSAAVRPLSGLSVSSAITYVDSKVRGAFIGLTPSSIPADFNGQAFPYTPKWSGNTDVEYRWALSERLNAVLGATATYNSSTNGGFGEEALYRVKGYTLVDLRAEIEGGDGRWRAGIWGRNITNEYYWYTATRASDSGTRFAGMPATYGVSFGFRY</sequence>
<evidence type="ECO:0000256" key="13">
    <source>
        <dbReference type="SAM" id="SignalP"/>
    </source>
</evidence>
<keyword evidence="10 11" id="KW-0998">Cell outer membrane</keyword>
<dbReference type="Gene3D" id="2.40.170.20">
    <property type="entry name" value="TonB-dependent receptor, beta-barrel domain"/>
    <property type="match status" value="1"/>
</dbReference>
<dbReference type="PANTHER" id="PTHR32552:SF81">
    <property type="entry name" value="TONB-DEPENDENT OUTER MEMBRANE RECEPTOR"/>
    <property type="match status" value="1"/>
</dbReference>
<keyword evidence="16" id="KW-0675">Receptor</keyword>
<dbReference type="Pfam" id="PF00593">
    <property type="entry name" value="TonB_dep_Rec_b-barrel"/>
    <property type="match status" value="1"/>
</dbReference>
<dbReference type="InterPro" id="IPR000531">
    <property type="entry name" value="Beta-barrel_TonB"/>
</dbReference>
<evidence type="ECO:0000259" key="15">
    <source>
        <dbReference type="Pfam" id="PF07715"/>
    </source>
</evidence>
<feature type="domain" description="TonB-dependent receptor-like beta-barrel" evidence="14">
    <location>
        <begin position="293"/>
        <end position="737"/>
    </location>
</feature>
<evidence type="ECO:0000256" key="8">
    <source>
        <dbReference type="ARBA" id="ARBA00023077"/>
    </source>
</evidence>
<name>A0ABU1X532_SPHXE</name>
<organism evidence="16 17">
    <name type="scientific">Sphingobium xenophagum</name>
    <dbReference type="NCBI Taxonomy" id="121428"/>
    <lineage>
        <taxon>Bacteria</taxon>
        <taxon>Pseudomonadati</taxon>
        <taxon>Pseudomonadota</taxon>
        <taxon>Alphaproteobacteria</taxon>
        <taxon>Sphingomonadales</taxon>
        <taxon>Sphingomonadaceae</taxon>
        <taxon>Sphingobium</taxon>
    </lineage>
</organism>
<keyword evidence="9 11" id="KW-0472">Membrane</keyword>
<evidence type="ECO:0000256" key="9">
    <source>
        <dbReference type="ARBA" id="ARBA00023136"/>
    </source>
</evidence>
<dbReference type="PROSITE" id="PS51257">
    <property type="entry name" value="PROKAR_LIPOPROTEIN"/>
    <property type="match status" value="1"/>
</dbReference>
<dbReference type="SUPFAM" id="SSF56935">
    <property type="entry name" value="Porins"/>
    <property type="match status" value="1"/>
</dbReference>
<evidence type="ECO:0000256" key="5">
    <source>
        <dbReference type="ARBA" id="ARBA00022692"/>
    </source>
</evidence>
<proteinExistence type="inferred from homology"/>
<dbReference type="Proteomes" id="UP001267638">
    <property type="component" value="Unassembled WGS sequence"/>
</dbReference>
<keyword evidence="8 12" id="KW-0798">TonB box</keyword>